<dbReference type="EMBL" id="MU275844">
    <property type="protein sequence ID" value="KAI0052730.1"/>
    <property type="molecule type" value="Genomic_DNA"/>
</dbReference>
<evidence type="ECO:0000313" key="1">
    <source>
        <dbReference type="EMBL" id="KAI0052730.1"/>
    </source>
</evidence>
<reference evidence="1" key="2">
    <citation type="journal article" date="2022" name="New Phytol.">
        <title>Evolutionary transition to the ectomycorrhizal habit in the genomes of a hyperdiverse lineage of mushroom-forming fungi.</title>
        <authorList>
            <person name="Looney B."/>
            <person name="Miyauchi S."/>
            <person name="Morin E."/>
            <person name="Drula E."/>
            <person name="Courty P.E."/>
            <person name="Kohler A."/>
            <person name="Kuo A."/>
            <person name="LaButti K."/>
            <person name="Pangilinan J."/>
            <person name="Lipzen A."/>
            <person name="Riley R."/>
            <person name="Andreopoulos W."/>
            <person name="He G."/>
            <person name="Johnson J."/>
            <person name="Nolan M."/>
            <person name="Tritt A."/>
            <person name="Barry K.W."/>
            <person name="Grigoriev I.V."/>
            <person name="Nagy L.G."/>
            <person name="Hibbett D."/>
            <person name="Henrissat B."/>
            <person name="Matheny P.B."/>
            <person name="Labbe J."/>
            <person name="Martin F.M."/>
        </authorList>
    </citation>
    <scope>NUCLEOTIDE SEQUENCE</scope>
    <source>
        <strain evidence="1">FP105234-sp</strain>
    </source>
</reference>
<accession>A0ACB8S8L2</accession>
<evidence type="ECO:0000313" key="2">
    <source>
        <dbReference type="Proteomes" id="UP000814033"/>
    </source>
</evidence>
<gene>
    <name evidence="1" type="ORF">FA95DRAFT_1259358</name>
</gene>
<proteinExistence type="predicted"/>
<reference evidence="1" key="1">
    <citation type="submission" date="2021-02" db="EMBL/GenBank/DDBJ databases">
        <authorList>
            <consortium name="DOE Joint Genome Institute"/>
            <person name="Ahrendt S."/>
            <person name="Looney B.P."/>
            <person name="Miyauchi S."/>
            <person name="Morin E."/>
            <person name="Drula E."/>
            <person name="Courty P.E."/>
            <person name="Chicoki N."/>
            <person name="Fauchery L."/>
            <person name="Kohler A."/>
            <person name="Kuo A."/>
            <person name="Labutti K."/>
            <person name="Pangilinan J."/>
            <person name="Lipzen A."/>
            <person name="Riley R."/>
            <person name="Andreopoulos W."/>
            <person name="He G."/>
            <person name="Johnson J."/>
            <person name="Barry K.W."/>
            <person name="Grigoriev I.V."/>
            <person name="Nagy L."/>
            <person name="Hibbett D."/>
            <person name="Henrissat B."/>
            <person name="Matheny P.B."/>
            <person name="Labbe J."/>
            <person name="Martin F."/>
        </authorList>
    </citation>
    <scope>NUCLEOTIDE SEQUENCE</scope>
    <source>
        <strain evidence="1">FP105234-sp</strain>
    </source>
</reference>
<protein>
    <submittedName>
        <fullName evidence="1">Uncharacterized protein</fullName>
    </submittedName>
</protein>
<comment type="caution">
    <text evidence="1">The sequence shown here is derived from an EMBL/GenBank/DDBJ whole genome shotgun (WGS) entry which is preliminary data.</text>
</comment>
<dbReference type="Proteomes" id="UP000814033">
    <property type="component" value="Unassembled WGS sequence"/>
</dbReference>
<name>A0ACB8S8L2_9AGAM</name>
<keyword evidence="2" id="KW-1185">Reference proteome</keyword>
<organism evidence="1 2">
    <name type="scientific">Auriscalpium vulgare</name>
    <dbReference type="NCBI Taxonomy" id="40419"/>
    <lineage>
        <taxon>Eukaryota</taxon>
        <taxon>Fungi</taxon>
        <taxon>Dikarya</taxon>
        <taxon>Basidiomycota</taxon>
        <taxon>Agaricomycotina</taxon>
        <taxon>Agaricomycetes</taxon>
        <taxon>Russulales</taxon>
        <taxon>Auriscalpiaceae</taxon>
        <taxon>Auriscalpium</taxon>
    </lineage>
</organism>
<sequence length="369" mass="40360">MSFNQAADDPGSLPPTIALHYSQFVTPAITFMMIGATMGAVLVSILLALLFFSTSSMARKPIFILNVLAVFLGIAGAILSIYEEIRTLKYPSIPLSSHAIIAMGAVNGITPTLVDSILLLRMHAVFPLQKRRGVLYAVIMGIPVILKIGRLINAVIFMDNYARNIHTLLAAQTGPAGGSILETSHLPSVKIEWSCQLFDDVYSSGIFIVQMYRQGALQNHIHCSRTRQIKSLFWICTSTFVFPVVLGVIQLCVYITSPKNYLLALYVQEVNFHFTIIGVVFATVWAAEGRWAAARQLDDASALVVGGPRQFAASTLQSRSTVLRIEIPKVDQTQEGDKQAPFASDLLSSVISHIHAEPFRIEGTEKAVV</sequence>